<sequence length="77" mass="7958">MATIMWFGALLVLCGVVMLALAAIYRGRLSDSHADPIAGRTLEPRRGGLGVLGIGQNWPGLLLITIGAIVLVAGAFA</sequence>
<reference evidence="2 3" key="1">
    <citation type="submission" date="2020-08" db="EMBL/GenBank/DDBJ databases">
        <title>Genomic Encyclopedia of Type Strains, Phase IV (KMG-IV): sequencing the most valuable type-strain genomes for metagenomic binning, comparative biology and taxonomic classification.</title>
        <authorList>
            <person name="Goeker M."/>
        </authorList>
    </citation>
    <scope>NUCLEOTIDE SEQUENCE [LARGE SCALE GENOMIC DNA]</scope>
    <source>
        <strain evidence="2 3">DSM 17454</strain>
    </source>
</reference>
<keyword evidence="1" id="KW-1133">Transmembrane helix</keyword>
<dbReference type="AlphaFoldDB" id="A0A8E1WH21"/>
<protein>
    <submittedName>
        <fullName evidence="2">Uncharacterized protein</fullName>
    </submittedName>
</protein>
<evidence type="ECO:0000313" key="3">
    <source>
        <dbReference type="Proteomes" id="UP000532373"/>
    </source>
</evidence>
<proteinExistence type="predicted"/>
<dbReference type="EMBL" id="JACHGI010000012">
    <property type="protein sequence ID" value="MBB6468765.1"/>
    <property type="molecule type" value="Genomic_DNA"/>
</dbReference>
<dbReference type="Proteomes" id="UP000532373">
    <property type="component" value="Unassembled WGS sequence"/>
</dbReference>
<keyword evidence="1" id="KW-0812">Transmembrane</keyword>
<evidence type="ECO:0000256" key="1">
    <source>
        <dbReference type="SAM" id="Phobius"/>
    </source>
</evidence>
<organism evidence="2 3">
    <name type="scientific">Aminobacter carboxidus</name>
    <dbReference type="NCBI Taxonomy" id="376165"/>
    <lineage>
        <taxon>Bacteria</taxon>
        <taxon>Pseudomonadati</taxon>
        <taxon>Pseudomonadota</taxon>
        <taxon>Alphaproteobacteria</taxon>
        <taxon>Hyphomicrobiales</taxon>
        <taxon>Phyllobacteriaceae</taxon>
        <taxon>Aminobacter</taxon>
    </lineage>
</organism>
<comment type="caution">
    <text evidence="2">The sequence shown here is derived from an EMBL/GenBank/DDBJ whole genome shotgun (WGS) entry which is preliminary data.</text>
</comment>
<name>A0A8E1WH21_9HYPH</name>
<keyword evidence="1" id="KW-0472">Membrane</keyword>
<gene>
    <name evidence="2" type="ORF">HNQ96_004652</name>
</gene>
<evidence type="ECO:0000313" key="2">
    <source>
        <dbReference type="EMBL" id="MBB6468765.1"/>
    </source>
</evidence>
<feature type="transmembrane region" description="Helical" evidence="1">
    <location>
        <begin position="58"/>
        <end position="76"/>
    </location>
</feature>
<accession>A0A8E1WH21</accession>